<evidence type="ECO:0000313" key="7">
    <source>
        <dbReference type="EMBL" id="UPU46820.1"/>
    </source>
</evidence>
<dbReference type="PANTHER" id="PTHR30346:SF28">
    <property type="entry name" value="HTH-TYPE TRANSCRIPTIONAL REGULATOR CYNR"/>
    <property type="match status" value="1"/>
</dbReference>
<dbReference type="GO" id="GO:0003700">
    <property type="term" value="F:DNA-binding transcription factor activity"/>
    <property type="evidence" value="ECO:0007669"/>
    <property type="project" value="InterPro"/>
</dbReference>
<evidence type="ECO:0000256" key="4">
    <source>
        <dbReference type="ARBA" id="ARBA00023159"/>
    </source>
</evidence>
<dbReference type="Gene3D" id="1.10.10.10">
    <property type="entry name" value="Winged helix-like DNA-binding domain superfamily/Winged helix DNA-binding domain"/>
    <property type="match status" value="1"/>
</dbReference>
<keyword evidence="7" id="KW-0614">Plasmid</keyword>
<dbReference type="EMBL" id="CP096567">
    <property type="protein sequence ID" value="UPU46820.1"/>
    <property type="molecule type" value="Genomic_DNA"/>
</dbReference>
<dbReference type="InterPro" id="IPR036390">
    <property type="entry name" value="WH_DNA-bd_sf"/>
</dbReference>
<dbReference type="FunFam" id="1.10.10.10:FF:000001">
    <property type="entry name" value="LysR family transcriptional regulator"/>
    <property type="match status" value="1"/>
</dbReference>
<feature type="domain" description="HTH lysR-type" evidence="6">
    <location>
        <begin position="1"/>
        <end position="58"/>
    </location>
</feature>
<keyword evidence="5" id="KW-0804">Transcription</keyword>
<dbReference type="InterPro" id="IPR005119">
    <property type="entry name" value="LysR_subst-bd"/>
</dbReference>
<dbReference type="Proteomes" id="UP000831484">
    <property type="component" value="Plasmid pdjl-6-4"/>
</dbReference>
<evidence type="ECO:0000259" key="6">
    <source>
        <dbReference type="PROSITE" id="PS50931"/>
    </source>
</evidence>
<name>A0AB38RNY5_RHOSG</name>
<protein>
    <submittedName>
        <fullName evidence="7">LysR family transcriptional regulator</fullName>
    </submittedName>
</protein>
<dbReference type="Gene3D" id="3.40.190.10">
    <property type="entry name" value="Periplasmic binding protein-like II"/>
    <property type="match status" value="1"/>
</dbReference>
<reference evidence="8" key="1">
    <citation type="journal article" date="2022" name="Environ. Microbiol.">
        <title>Functional analysis, diversity, and distribution of carbendazim hydrolases MheI and CbmA, responsible for the initial step in carbendazim degradation.</title>
        <authorList>
            <person name="Zhang M."/>
            <person name="Bai X."/>
            <person name="Li Q."/>
            <person name="Zhang L."/>
            <person name="Zhu Q."/>
            <person name="Gao S."/>
            <person name="Ke Z."/>
            <person name="Jiang M."/>
            <person name="Hu J."/>
            <person name="Qiu J."/>
            <person name="Hong Q."/>
        </authorList>
    </citation>
    <scope>NUCLEOTIDE SEQUENCE [LARGE SCALE GENOMIC DNA]</scope>
    <source>
        <strain evidence="8">djl-6</strain>
    </source>
</reference>
<dbReference type="SUPFAM" id="SSF53850">
    <property type="entry name" value="Periplasmic binding protein-like II"/>
    <property type="match status" value="1"/>
</dbReference>
<dbReference type="RefSeq" id="WP_021344384.1">
    <property type="nucleotide sequence ID" value="NZ_CP096567.1"/>
</dbReference>
<dbReference type="PANTHER" id="PTHR30346">
    <property type="entry name" value="TRANSCRIPTIONAL DUAL REGULATOR HCAR-RELATED"/>
    <property type="match status" value="1"/>
</dbReference>
<geneLocation type="plasmid" evidence="7 8">
    <name>pdjl-6-4</name>
</geneLocation>
<proteinExistence type="inferred from homology"/>
<dbReference type="Pfam" id="PF00126">
    <property type="entry name" value="HTH_1"/>
    <property type="match status" value="1"/>
</dbReference>
<dbReference type="InterPro" id="IPR000847">
    <property type="entry name" value="LysR_HTH_N"/>
</dbReference>
<dbReference type="AlphaFoldDB" id="A0AB38RNY5"/>
<dbReference type="SUPFAM" id="SSF46785">
    <property type="entry name" value="Winged helix' DNA-binding domain"/>
    <property type="match status" value="1"/>
</dbReference>
<dbReference type="GO" id="GO:0032993">
    <property type="term" value="C:protein-DNA complex"/>
    <property type="evidence" value="ECO:0007669"/>
    <property type="project" value="TreeGrafter"/>
</dbReference>
<dbReference type="PROSITE" id="PS50931">
    <property type="entry name" value="HTH_LYSR"/>
    <property type="match status" value="1"/>
</dbReference>
<keyword evidence="8" id="KW-1185">Reference proteome</keyword>
<dbReference type="Pfam" id="PF03466">
    <property type="entry name" value="LysR_substrate"/>
    <property type="match status" value="1"/>
</dbReference>
<dbReference type="PRINTS" id="PR00039">
    <property type="entry name" value="HTHLYSR"/>
</dbReference>
<comment type="similarity">
    <text evidence="1">Belongs to the LysR transcriptional regulatory family.</text>
</comment>
<evidence type="ECO:0000256" key="1">
    <source>
        <dbReference type="ARBA" id="ARBA00009437"/>
    </source>
</evidence>
<keyword evidence="4" id="KW-0010">Activator</keyword>
<evidence type="ECO:0000256" key="2">
    <source>
        <dbReference type="ARBA" id="ARBA00023015"/>
    </source>
</evidence>
<keyword evidence="3" id="KW-0238">DNA-binding</keyword>
<keyword evidence="2" id="KW-0805">Transcription regulation</keyword>
<dbReference type="GO" id="GO:0003677">
    <property type="term" value="F:DNA binding"/>
    <property type="evidence" value="ECO:0007669"/>
    <property type="project" value="UniProtKB-KW"/>
</dbReference>
<dbReference type="InterPro" id="IPR036388">
    <property type="entry name" value="WH-like_DNA-bd_sf"/>
</dbReference>
<evidence type="ECO:0000256" key="5">
    <source>
        <dbReference type="ARBA" id="ARBA00023163"/>
    </source>
</evidence>
<evidence type="ECO:0000313" key="8">
    <source>
        <dbReference type="Proteomes" id="UP000831484"/>
    </source>
</evidence>
<accession>A0AB38RNY5</accession>
<sequence>MDSRKLAHFVAVAELGHFTRAAEILHVSQSGLSASIRALENDLGCVLFERTTRSVLLTAAGRVLHEHASSILREITDAQNSLKALSDCVAGSFTLGLVQTLTVVDVPAVLAQFHRRYPRVEVTLTEAPSSDLLTGVGNGQLDLAYVALGSKALPPEFVCVEKLR</sequence>
<gene>
    <name evidence="7" type="ORF">M0639_32025</name>
</gene>
<evidence type="ECO:0000256" key="3">
    <source>
        <dbReference type="ARBA" id="ARBA00023125"/>
    </source>
</evidence>
<organism evidence="7 8">
    <name type="scientific">Rhodococcus qingshengii JCM 15477</name>
    <dbReference type="NCBI Taxonomy" id="1303681"/>
    <lineage>
        <taxon>Bacteria</taxon>
        <taxon>Bacillati</taxon>
        <taxon>Actinomycetota</taxon>
        <taxon>Actinomycetes</taxon>
        <taxon>Mycobacteriales</taxon>
        <taxon>Nocardiaceae</taxon>
        <taxon>Rhodococcus</taxon>
        <taxon>Rhodococcus erythropolis group</taxon>
    </lineage>
</organism>